<comment type="caution">
    <text evidence="2">The sequence shown here is derived from an EMBL/GenBank/DDBJ whole genome shotgun (WGS) entry which is preliminary data.</text>
</comment>
<keyword evidence="1" id="KW-0472">Membrane</keyword>
<feature type="transmembrane region" description="Helical" evidence="1">
    <location>
        <begin position="255"/>
        <end position="275"/>
    </location>
</feature>
<dbReference type="Proteomes" id="UP001594351">
    <property type="component" value="Unassembled WGS sequence"/>
</dbReference>
<feature type="transmembrane region" description="Helical" evidence="1">
    <location>
        <begin position="377"/>
        <end position="397"/>
    </location>
</feature>
<feature type="transmembrane region" description="Helical" evidence="1">
    <location>
        <begin position="15"/>
        <end position="33"/>
    </location>
</feature>
<feature type="transmembrane region" description="Helical" evidence="1">
    <location>
        <begin position="347"/>
        <end position="365"/>
    </location>
</feature>
<name>A0ABV6Z4T4_UNCC1</name>
<dbReference type="PANTHER" id="PTHR44216">
    <property type="entry name" value="PROTEIN O-MANNOSYL-TRANSFERASE TMTC2"/>
    <property type="match status" value="1"/>
</dbReference>
<gene>
    <name evidence="2" type="ORF">ACFL27_24980</name>
</gene>
<keyword evidence="1" id="KW-0812">Transmembrane</keyword>
<keyword evidence="1" id="KW-1133">Transmembrane helix</keyword>
<dbReference type="EMBL" id="JBHPBY010000507">
    <property type="protein sequence ID" value="MFC1853464.1"/>
    <property type="molecule type" value="Genomic_DNA"/>
</dbReference>
<reference evidence="2 3" key="1">
    <citation type="submission" date="2024-09" db="EMBL/GenBank/DDBJ databases">
        <title>Laminarin stimulates single cell rates of sulfate reduction while oxygen inhibits transcriptomic activity in coastal marine sediment.</title>
        <authorList>
            <person name="Lindsay M."/>
            <person name="Orcutt B."/>
            <person name="Emerson D."/>
            <person name="Stepanauskas R."/>
            <person name="D'Angelo T."/>
        </authorList>
    </citation>
    <scope>NUCLEOTIDE SEQUENCE [LARGE SCALE GENOMIC DNA]</scope>
    <source>
        <strain evidence="2">SAG AM-311-K15</strain>
    </source>
</reference>
<dbReference type="PANTHER" id="PTHR44216:SF3">
    <property type="entry name" value="PROTEIN O-MANNOSYL-TRANSFERASE TMTC2"/>
    <property type="match status" value="1"/>
</dbReference>
<evidence type="ECO:0000313" key="3">
    <source>
        <dbReference type="Proteomes" id="UP001594351"/>
    </source>
</evidence>
<accession>A0ABV6Z4T4</accession>
<protein>
    <recommendedName>
        <fullName evidence="4">Glycosyltransferase RgtA/B/C/D-like domain-containing protein</fullName>
    </recommendedName>
</protein>
<keyword evidence="3" id="KW-1185">Reference proteome</keyword>
<feature type="transmembrane region" description="Helical" evidence="1">
    <location>
        <begin position="108"/>
        <end position="128"/>
    </location>
</feature>
<dbReference type="InterPro" id="IPR052384">
    <property type="entry name" value="TMTC_O-mannosyltransferase"/>
</dbReference>
<evidence type="ECO:0000256" key="1">
    <source>
        <dbReference type="SAM" id="Phobius"/>
    </source>
</evidence>
<feature type="transmembrane region" description="Helical" evidence="1">
    <location>
        <begin position="295"/>
        <end position="314"/>
    </location>
</feature>
<feature type="transmembrane region" description="Helical" evidence="1">
    <location>
        <begin position="167"/>
        <end position="195"/>
    </location>
</feature>
<sequence length="528" mass="59841">MSTIVGVILNRKTDIVWVVLLVAVIIVSFSGILSQPEFLSDDWSYLHMSQHWTDILSPDSGLHYIPVFCLYLKMMFWLFGLKAIAFSIGNLVLHSLNALLLCGLARRLSGTSALGYSVGLVYATHFLINEGVFWVTGSATMLMVCFYLLTLRSYLWALDFEDKSIRLLAPYCLGLLCIYTLESGVTVLVVCALADLFLQWEKNGRTMNRAFFKRLLFIAIRLVPISLIVVSIVLIKQIAGVRLAVAFELDLMRTYAMIVQYFLHLWLPFEEALLLLFDHQGSSLFWVQILSKQSVVLHVSCLISVILPSVLILWKGSKVQVLALLWFWCTILALSLATLAMTSRYQVLVGVPASLLLVSTLWRFLEAVLRYCRLQRPIWLKVAAACVIVPLVVYGMVKNVHKGNEYRLASELTARILESPLLLQTLQNLGDRSLIVLNLPDHIPVKNDLLGKAFVFRNGFRPALLLKGLIDQPGKITVAREQGVGLRRNVWNRYRELSNTEIQMLLREGSTVLLFYDHARQNFRPRPI</sequence>
<feature type="transmembrane region" description="Helical" evidence="1">
    <location>
        <begin position="74"/>
        <end position="96"/>
    </location>
</feature>
<feature type="transmembrane region" description="Helical" evidence="1">
    <location>
        <begin position="321"/>
        <end position="341"/>
    </location>
</feature>
<feature type="transmembrane region" description="Helical" evidence="1">
    <location>
        <begin position="215"/>
        <end position="235"/>
    </location>
</feature>
<evidence type="ECO:0000313" key="2">
    <source>
        <dbReference type="EMBL" id="MFC1853464.1"/>
    </source>
</evidence>
<organism evidence="2 3">
    <name type="scientific">candidate division CSSED10-310 bacterium</name>
    <dbReference type="NCBI Taxonomy" id="2855610"/>
    <lineage>
        <taxon>Bacteria</taxon>
        <taxon>Bacteria division CSSED10-310</taxon>
    </lineage>
</organism>
<evidence type="ECO:0008006" key="4">
    <source>
        <dbReference type="Google" id="ProtNLM"/>
    </source>
</evidence>
<feature type="transmembrane region" description="Helical" evidence="1">
    <location>
        <begin position="134"/>
        <end position="155"/>
    </location>
</feature>
<proteinExistence type="predicted"/>